<evidence type="ECO:0000313" key="3">
    <source>
        <dbReference type="Proteomes" id="UP001595850"/>
    </source>
</evidence>
<dbReference type="RefSeq" id="WP_377294437.1">
    <property type="nucleotide sequence ID" value="NZ_JBHSBM010000074.1"/>
</dbReference>
<organism evidence="2 3">
    <name type="scientific">Planomonospora corallina</name>
    <dbReference type="NCBI Taxonomy" id="1806052"/>
    <lineage>
        <taxon>Bacteria</taxon>
        <taxon>Bacillati</taxon>
        <taxon>Actinomycetota</taxon>
        <taxon>Actinomycetes</taxon>
        <taxon>Streptosporangiales</taxon>
        <taxon>Streptosporangiaceae</taxon>
        <taxon>Planomonospora</taxon>
    </lineage>
</organism>
<keyword evidence="1" id="KW-0472">Membrane</keyword>
<name>A0ABV8IFM2_9ACTN</name>
<keyword evidence="3" id="KW-1185">Reference proteome</keyword>
<reference evidence="3" key="1">
    <citation type="journal article" date="2019" name="Int. J. Syst. Evol. Microbiol.">
        <title>The Global Catalogue of Microorganisms (GCM) 10K type strain sequencing project: providing services to taxonomists for standard genome sequencing and annotation.</title>
        <authorList>
            <consortium name="The Broad Institute Genomics Platform"/>
            <consortium name="The Broad Institute Genome Sequencing Center for Infectious Disease"/>
            <person name="Wu L."/>
            <person name="Ma J."/>
        </authorList>
    </citation>
    <scope>NUCLEOTIDE SEQUENCE [LARGE SCALE GENOMIC DNA]</scope>
    <source>
        <strain evidence="3">TBRC 4489</strain>
    </source>
</reference>
<proteinExistence type="predicted"/>
<accession>A0ABV8IFM2</accession>
<keyword evidence="1" id="KW-1133">Transmembrane helix</keyword>
<evidence type="ECO:0000313" key="2">
    <source>
        <dbReference type="EMBL" id="MFC4062902.1"/>
    </source>
</evidence>
<dbReference type="EMBL" id="JBHSBM010000074">
    <property type="protein sequence ID" value="MFC4062902.1"/>
    <property type="molecule type" value="Genomic_DNA"/>
</dbReference>
<protein>
    <submittedName>
        <fullName evidence="2">Uncharacterized protein</fullName>
    </submittedName>
</protein>
<dbReference type="Proteomes" id="UP001595850">
    <property type="component" value="Unassembled WGS sequence"/>
</dbReference>
<feature type="transmembrane region" description="Helical" evidence="1">
    <location>
        <begin position="12"/>
        <end position="36"/>
    </location>
</feature>
<comment type="caution">
    <text evidence="2">The sequence shown here is derived from an EMBL/GenBank/DDBJ whole genome shotgun (WGS) entry which is preliminary data.</text>
</comment>
<sequence length="41" mass="4406">MDETNELTRAQRLALTAAALRGIAAGIANAVMTWLLHQLIS</sequence>
<evidence type="ECO:0000256" key="1">
    <source>
        <dbReference type="SAM" id="Phobius"/>
    </source>
</evidence>
<gene>
    <name evidence="2" type="ORF">ACFOWE_31825</name>
</gene>
<keyword evidence="1" id="KW-0812">Transmembrane</keyword>